<dbReference type="EMBL" id="JBGNUJ010000002">
    <property type="protein sequence ID" value="KAL3963871.1"/>
    <property type="molecule type" value="Genomic_DNA"/>
</dbReference>
<keyword evidence="2" id="KW-1185">Reference proteome</keyword>
<protein>
    <submittedName>
        <fullName evidence="1">Uncharacterized protein</fullName>
    </submittedName>
</protein>
<evidence type="ECO:0000313" key="2">
    <source>
        <dbReference type="Proteomes" id="UP001638806"/>
    </source>
</evidence>
<organism evidence="1 2">
    <name type="scientific">Purpureocillium lilacinum</name>
    <name type="common">Paecilomyces lilacinus</name>
    <dbReference type="NCBI Taxonomy" id="33203"/>
    <lineage>
        <taxon>Eukaryota</taxon>
        <taxon>Fungi</taxon>
        <taxon>Dikarya</taxon>
        <taxon>Ascomycota</taxon>
        <taxon>Pezizomycotina</taxon>
        <taxon>Sordariomycetes</taxon>
        <taxon>Hypocreomycetidae</taxon>
        <taxon>Hypocreales</taxon>
        <taxon>Ophiocordycipitaceae</taxon>
        <taxon>Purpureocillium</taxon>
    </lineage>
</organism>
<proteinExistence type="predicted"/>
<accession>A0ACC4E5E8</accession>
<comment type="caution">
    <text evidence="1">The sequence shown here is derived from an EMBL/GenBank/DDBJ whole genome shotgun (WGS) entry which is preliminary data.</text>
</comment>
<name>A0ACC4E5E8_PURLI</name>
<evidence type="ECO:0000313" key="1">
    <source>
        <dbReference type="EMBL" id="KAL3963871.1"/>
    </source>
</evidence>
<gene>
    <name evidence="1" type="ORF">ACCO45_000875</name>
</gene>
<dbReference type="Proteomes" id="UP001638806">
    <property type="component" value="Unassembled WGS sequence"/>
</dbReference>
<reference evidence="1" key="1">
    <citation type="submission" date="2024-12" db="EMBL/GenBank/DDBJ databases">
        <title>Comparative genomics and development of molecular markers within Purpureocillium lilacinum and among Purpureocillium species.</title>
        <authorList>
            <person name="Yeh Z.-Y."/>
            <person name="Ni N.-T."/>
            <person name="Lo P.-H."/>
            <person name="Mushyakhwo K."/>
            <person name="Lin C.-F."/>
            <person name="Nai Y.-S."/>
        </authorList>
    </citation>
    <scope>NUCLEOTIDE SEQUENCE</scope>
    <source>
        <strain evidence="1">NCHU-NPUST-175</strain>
    </source>
</reference>
<sequence length="248" mass="26413">MWHGANLEEPSQGKPRPALHIWLPPSAATPQRLLRRNPLGMRDVPRALQRQQPRFARLRVPPQPHACRRHKGERGAPRTDKHPAALGQVRQGNPPIHHGFQSSIHRQTAEPDHSLRPSNQTGRTCGTCSAAASSRLPSSQRASWHRHHTAPHRSVRTAYQPWPGNAPQIKVSAAHAAARAMATAAVSGPRAASGAASGPKHSGAAGSAGYQPVHQDDENEGSADEGQTGDDIAAAFATPNLALSTDSG</sequence>